<dbReference type="NCBIfam" id="TIGR02212">
    <property type="entry name" value="lolCE"/>
    <property type="match status" value="1"/>
</dbReference>
<dbReference type="PANTHER" id="PTHR30489:SF0">
    <property type="entry name" value="LIPOPROTEIN-RELEASING SYSTEM TRANSMEMBRANE PROTEIN LOLE"/>
    <property type="match status" value="1"/>
</dbReference>
<dbReference type="Pfam" id="PF02687">
    <property type="entry name" value="FtsX"/>
    <property type="match status" value="1"/>
</dbReference>
<feature type="transmembrane region" description="Helical" evidence="8">
    <location>
        <begin position="380"/>
        <end position="404"/>
    </location>
</feature>
<feature type="transmembrane region" description="Helical" evidence="8">
    <location>
        <begin position="318"/>
        <end position="345"/>
    </location>
</feature>
<dbReference type="AlphaFoldDB" id="A0A1C3NEG6"/>
<evidence type="ECO:0000313" key="12">
    <source>
        <dbReference type="Proteomes" id="UP000190837"/>
    </source>
</evidence>
<evidence type="ECO:0000256" key="1">
    <source>
        <dbReference type="ARBA" id="ARBA00004651"/>
    </source>
</evidence>
<protein>
    <submittedName>
        <fullName evidence="11">Lipoprotein releasing system transmembrane protein LolC</fullName>
    </submittedName>
</protein>
<reference evidence="12" key="1">
    <citation type="submission" date="2016-04" db="EMBL/GenBank/DDBJ databases">
        <authorList>
            <person name="Tagini F."/>
        </authorList>
    </citation>
    <scope>NUCLEOTIDE SEQUENCE [LARGE SCALE GENOMIC DNA]</scope>
    <source>
        <strain evidence="12">CHUV0807</strain>
    </source>
</reference>
<dbReference type="InterPro" id="IPR003838">
    <property type="entry name" value="ABC3_permease_C"/>
</dbReference>
<evidence type="ECO:0000256" key="7">
    <source>
        <dbReference type="ARBA" id="ARBA00023136"/>
    </source>
</evidence>
<keyword evidence="4" id="KW-1003">Cell membrane</keyword>
<keyword evidence="3" id="KW-0813">Transport</keyword>
<accession>A0A1C3NEG6</accession>
<organism evidence="11 12">
    <name type="scientific">Cardiobacterium hominis</name>
    <dbReference type="NCBI Taxonomy" id="2718"/>
    <lineage>
        <taxon>Bacteria</taxon>
        <taxon>Pseudomonadati</taxon>
        <taxon>Pseudomonadota</taxon>
        <taxon>Gammaproteobacteria</taxon>
        <taxon>Cardiobacteriales</taxon>
        <taxon>Cardiobacteriaceae</taxon>
        <taxon>Cardiobacterium</taxon>
    </lineage>
</organism>
<evidence type="ECO:0000259" key="10">
    <source>
        <dbReference type="Pfam" id="PF12704"/>
    </source>
</evidence>
<gene>
    <name evidence="11" type="ORF">CHUV0807_0780</name>
</gene>
<keyword evidence="5 8" id="KW-0812">Transmembrane</keyword>
<evidence type="ECO:0000313" key="11">
    <source>
        <dbReference type="EMBL" id="SBV30977.1"/>
    </source>
</evidence>
<evidence type="ECO:0000256" key="2">
    <source>
        <dbReference type="ARBA" id="ARBA00005236"/>
    </source>
</evidence>
<feature type="transmembrane region" description="Helical" evidence="8">
    <location>
        <begin position="273"/>
        <end position="297"/>
    </location>
</feature>
<feature type="domain" description="ABC3 transporter permease C-terminal" evidence="9">
    <location>
        <begin position="275"/>
        <end position="408"/>
    </location>
</feature>
<dbReference type="GO" id="GO:0042953">
    <property type="term" value="P:lipoprotein transport"/>
    <property type="evidence" value="ECO:0007669"/>
    <property type="project" value="InterPro"/>
</dbReference>
<evidence type="ECO:0000259" key="9">
    <source>
        <dbReference type="Pfam" id="PF02687"/>
    </source>
</evidence>
<dbReference type="RefSeq" id="WP_004141111.1">
    <property type="nucleotide sequence ID" value="NZ_CAUPBE010000069.1"/>
</dbReference>
<sequence length="415" mass="44685">MQILPSKIGLRYSYARSGARFIGLNAILAIIGITIGIAALIVVLSVMNGVVTQVRDKMLSMTSHAMLRSSDGTGVIPPEFDPAPYLANIPELIAYAPYVQGQGLIGDSEHFQGVVLQGVDPAEEGKVSQTFAKIDPEISGQLEAGHFNLILGQVLAEKINAKVGDKVTIIVPQVTASAAGLLPRIKRFTLVGTFSSGHYSFDNGVALVNYQDAAKLLQLPEGVTGYHIMLHDPMQAPLVRERLTPQLPYGVYASDWSVDNASYFSAVQTEKNAMFIILCLIVMVAAFGLLSSMYMVVTEKRRDIAILRTMGMTRRQIGQIFLTQGLTFGAFGTVLGVGLGILIAVNVPAIMAFLERHTGYALPAQMYFINELPAKIDPAVISGISIVTLILTLLFSVIPALMAARTEPARALSHE</sequence>
<dbReference type="GeneID" id="84788613"/>
<dbReference type="EMBL" id="FKLO01000033">
    <property type="protein sequence ID" value="SBV30977.1"/>
    <property type="molecule type" value="Genomic_DNA"/>
</dbReference>
<evidence type="ECO:0000256" key="5">
    <source>
        <dbReference type="ARBA" id="ARBA00022692"/>
    </source>
</evidence>
<keyword evidence="7 8" id="KW-0472">Membrane</keyword>
<feature type="domain" description="MacB-like periplasmic core" evidence="10">
    <location>
        <begin position="27"/>
        <end position="244"/>
    </location>
</feature>
<dbReference type="GO" id="GO:0098797">
    <property type="term" value="C:plasma membrane protein complex"/>
    <property type="evidence" value="ECO:0007669"/>
    <property type="project" value="TreeGrafter"/>
</dbReference>
<dbReference type="InterPro" id="IPR011925">
    <property type="entry name" value="LolCE_TM"/>
</dbReference>
<proteinExistence type="inferred from homology"/>
<keyword evidence="11" id="KW-0449">Lipoprotein</keyword>
<evidence type="ECO:0000256" key="8">
    <source>
        <dbReference type="SAM" id="Phobius"/>
    </source>
</evidence>
<evidence type="ECO:0000256" key="3">
    <source>
        <dbReference type="ARBA" id="ARBA00022448"/>
    </source>
</evidence>
<comment type="similarity">
    <text evidence="2">Belongs to the ABC-4 integral membrane protein family. LolC/E subfamily.</text>
</comment>
<dbReference type="Pfam" id="PF12704">
    <property type="entry name" value="MacB_PCD"/>
    <property type="match status" value="1"/>
</dbReference>
<evidence type="ECO:0000256" key="6">
    <source>
        <dbReference type="ARBA" id="ARBA00022989"/>
    </source>
</evidence>
<dbReference type="InterPro" id="IPR025857">
    <property type="entry name" value="MacB_PCD"/>
</dbReference>
<feature type="transmembrane region" description="Helical" evidence="8">
    <location>
        <begin position="21"/>
        <end position="47"/>
    </location>
</feature>
<dbReference type="Proteomes" id="UP000190837">
    <property type="component" value="Unassembled WGS sequence"/>
</dbReference>
<keyword evidence="6 8" id="KW-1133">Transmembrane helix</keyword>
<dbReference type="InterPro" id="IPR051447">
    <property type="entry name" value="Lipoprotein-release_system"/>
</dbReference>
<comment type="subcellular location">
    <subcellularLocation>
        <location evidence="1">Cell membrane</location>
        <topology evidence="1">Multi-pass membrane protein</topology>
    </subcellularLocation>
</comment>
<dbReference type="GO" id="GO:0044874">
    <property type="term" value="P:lipoprotein localization to outer membrane"/>
    <property type="evidence" value="ECO:0007669"/>
    <property type="project" value="TreeGrafter"/>
</dbReference>
<dbReference type="PANTHER" id="PTHR30489">
    <property type="entry name" value="LIPOPROTEIN-RELEASING SYSTEM TRANSMEMBRANE PROTEIN LOLE"/>
    <property type="match status" value="1"/>
</dbReference>
<evidence type="ECO:0000256" key="4">
    <source>
        <dbReference type="ARBA" id="ARBA00022475"/>
    </source>
</evidence>
<name>A0A1C3NEG6_9GAMM</name>
<dbReference type="OMA" id="CMLILEN"/>